<feature type="region of interest" description="Disordered" evidence="16">
    <location>
        <begin position="21"/>
        <end position="41"/>
    </location>
</feature>
<dbReference type="InterPro" id="IPR017452">
    <property type="entry name" value="GPCR_Rhodpsn_7TM"/>
</dbReference>
<evidence type="ECO:0000256" key="10">
    <source>
        <dbReference type="ARBA" id="ARBA00023170"/>
    </source>
</evidence>
<dbReference type="Proteomes" id="UP001318040">
    <property type="component" value="Chromosome 9"/>
</dbReference>
<evidence type="ECO:0000256" key="17">
    <source>
        <dbReference type="SAM" id="Phobius"/>
    </source>
</evidence>
<dbReference type="PANTHER" id="PTHR24248">
    <property type="entry name" value="ADRENERGIC RECEPTOR-RELATED G-PROTEIN COUPLED RECEPTOR"/>
    <property type="match status" value="1"/>
</dbReference>
<dbReference type="FunFam" id="1.20.1070.10:FF:000057">
    <property type="entry name" value="Beta-1 adrenergic receptor"/>
    <property type="match status" value="1"/>
</dbReference>
<dbReference type="SUPFAM" id="SSF81321">
    <property type="entry name" value="Family A G protein-coupled receptor-like"/>
    <property type="match status" value="1"/>
</dbReference>
<dbReference type="InterPro" id="IPR002233">
    <property type="entry name" value="ADR_fam"/>
</dbReference>
<evidence type="ECO:0000256" key="6">
    <source>
        <dbReference type="ARBA" id="ARBA00023040"/>
    </source>
</evidence>
<proteinExistence type="inferred from homology"/>
<keyword evidence="19" id="KW-1185">Reference proteome</keyword>
<feature type="transmembrane region" description="Helical" evidence="17">
    <location>
        <begin position="171"/>
        <end position="190"/>
    </location>
</feature>
<dbReference type="Pfam" id="PF00001">
    <property type="entry name" value="7tm_1"/>
    <property type="match status" value="1"/>
</dbReference>
<sequence>MLNFQVTPHEDATPPCVVRNSSAWNDSEPATSVGVNCSSEGTGQRPVEMEWMVGLGMLMSLIVLFIVFGNVLVITAVAKFRRLQTQTNYFVVSLACADLLMGLIVVPFGATPVVSGTWTWYFGPRFCSFWTAVDIMCVTASIDTLCVIAVDRYIAVARPLRYETLMNKRRARFIIVAVWLVSALISFLPIEMGWWKSEAAAAANNTAEDVCEFNISLEYAVASSSVSFYLPLTVMIILYSKVFREARKQMEKINTSEGRFYNNANDSATIKNPARKLSRFLSRKEHRALKTLGLIMGTFTLCWLPFFVVNIVQVVWNCVPTGVFVSLNWLGYINSAFNPIIYCRSPDFRSAFERLLCCGRLVGRRRRRRGRGRKDNNELGQCTSWPICPDSGSTQGYVERCSETGTTLCGASTSSQGSSNSEQSLDTNGNSHGLLSAL</sequence>
<feature type="transmembrane region" description="Helical" evidence="17">
    <location>
        <begin position="89"/>
        <end position="109"/>
    </location>
</feature>
<feature type="transmembrane region" description="Helical" evidence="17">
    <location>
        <begin position="219"/>
        <end position="240"/>
    </location>
</feature>
<keyword evidence="12 15" id="KW-0807">Transducer</keyword>
<dbReference type="PRINTS" id="PR01103">
    <property type="entry name" value="ADRENERGICR"/>
</dbReference>
<reference evidence="20" key="1">
    <citation type="submission" date="2025-08" db="UniProtKB">
        <authorList>
            <consortium name="RefSeq"/>
        </authorList>
    </citation>
    <scope>IDENTIFICATION</scope>
    <source>
        <tissue evidence="20">Sperm</tissue>
    </source>
</reference>
<dbReference type="AlphaFoldDB" id="A0AAJ7SXB0"/>
<dbReference type="Gene3D" id="1.20.1070.10">
    <property type="entry name" value="Rhodopsin 7-helix transmembrane proteins"/>
    <property type="match status" value="1"/>
</dbReference>
<evidence type="ECO:0000256" key="13">
    <source>
        <dbReference type="ARBA" id="ARBA00023288"/>
    </source>
</evidence>
<dbReference type="GeneID" id="116940592"/>
<keyword evidence="5 17" id="KW-1133">Transmembrane helix</keyword>
<evidence type="ECO:0000256" key="11">
    <source>
        <dbReference type="ARBA" id="ARBA00023180"/>
    </source>
</evidence>
<evidence type="ECO:0000256" key="14">
    <source>
        <dbReference type="ARBA" id="ARBA00030379"/>
    </source>
</evidence>
<evidence type="ECO:0000313" key="20">
    <source>
        <dbReference type="RefSeq" id="XP_032806490.1"/>
    </source>
</evidence>
<dbReference type="GO" id="GO:0002025">
    <property type="term" value="P:norepinephrine-epinephrine-mediated vasodilation involved in regulation of systemic arterial blood pressure"/>
    <property type="evidence" value="ECO:0007669"/>
    <property type="project" value="TreeGrafter"/>
</dbReference>
<comment type="similarity">
    <text evidence="15">Belongs to the G-protein coupled receptor 1 family.</text>
</comment>
<feature type="compositionally biased region" description="Polar residues" evidence="16">
    <location>
        <begin position="425"/>
        <end position="438"/>
    </location>
</feature>
<feature type="region of interest" description="Disordered" evidence="16">
    <location>
        <begin position="412"/>
        <end position="438"/>
    </location>
</feature>
<name>A0AAJ7SXB0_PETMA</name>
<dbReference type="RefSeq" id="XP_032806490.1">
    <property type="nucleotide sequence ID" value="XM_032950599.1"/>
</dbReference>
<evidence type="ECO:0000256" key="2">
    <source>
        <dbReference type="ARBA" id="ARBA00022188"/>
    </source>
</evidence>
<keyword evidence="8" id="KW-0564">Palmitate</keyword>
<dbReference type="PROSITE" id="PS50262">
    <property type="entry name" value="G_PROTEIN_RECEP_F1_2"/>
    <property type="match status" value="1"/>
</dbReference>
<feature type="compositionally biased region" description="Low complexity" evidence="16">
    <location>
        <begin position="412"/>
        <end position="424"/>
    </location>
</feature>
<keyword evidence="4 15" id="KW-0812">Transmembrane</keyword>
<evidence type="ECO:0000256" key="16">
    <source>
        <dbReference type="SAM" id="MobiDB-lite"/>
    </source>
</evidence>
<evidence type="ECO:0000256" key="5">
    <source>
        <dbReference type="ARBA" id="ARBA00022989"/>
    </source>
</evidence>
<keyword evidence="10 15" id="KW-0675">Receptor</keyword>
<keyword evidence="9" id="KW-1015">Disulfide bond</keyword>
<organism evidence="19 20">
    <name type="scientific">Petromyzon marinus</name>
    <name type="common">Sea lamprey</name>
    <dbReference type="NCBI Taxonomy" id="7757"/>
    <lineage>
        <taxon>Eukaryota</taxon>
        <taxon>Metazoa</taxon>
        <taxon>Chordata</taxon>
        <taxon>Craniata</taxon>
        <taxon>Vertebrata</taxon>
        <taxon>Cyclostomata</taxon>
        <taxon>Hyperoartia</taxon>
        <taxon>Petromyzontiformes</taxon>
        <taxon>Petromyzontidae</taxon>
        <taxon>Petromyzon</taxon>
    </lineage>
</organism>
<evidence type="ECO:0000256" key="12">
    <source>
        <dbReference type="ARBA" id="ARBA00023224"/>
    </source>
</evidence>
<evidence type="ECO:0000256" key="7">
    <source>
        <dbReference type="ARBA" id="ARBA00023136"/>
    </source>
</evidence>
<evidence type="ECO:0000259" key="18">
    <source>
        <dbReference type="PROSITE" id="PS50262"/>
    </source>
</evidence>
<comment type="subcellular location">
    <subcellularLocation>
        <location evidence="1">Cell membrane</location>
        <topology evidence="1">Multi-pass membrane protein</topology>
    </subcellularLocation>
</comment>
<keyword evidence="6 15" id="KW-0297">G-protein coupled receptor</keyword>
<feature type="transmembrane region" description="Helical" evidence="17">
    <location>
        <begin position="129"/>
        <end position="150"/>
    </location>
</feature>
<dbReference type="GO" id="GO:0051380">
    <property type="term" value="F:norepinephrine binding"/>
    <property type="evidence" value="ECO:0007669"/>
    <property type="project" value="TreeGrafter"/>
</dbReference>
<evidence type="ECO:0000313" key="19">
    <source>
        <dbReference type="Proteomes" id="UP001318040"/>
    </source>
</evidence>
<evidence type="ECO:0000256" key="4">
    <source>
        <dbReference type="ARBA" id="ARBA00022692"/>
    </source>
</evidence>
<keyword evidence="13" id="KW-0449">Lipoprotein</keyword>
<dbReference type="GO" id="GO:0071880">
    <property type="term" value="P:adenylate cyclase-activating adrenergic receptor signaling pathway"/>
    <property type="evidence" value="ECO:0007669"/>
    <property type="project" value="TreeGrafter"/>
</dbReference>
<evidence type="ECO:0000256" key="15">
    <source>
        <dbReference type="RuleBase" id="RU000688"/>
    </source>
</evidence>
<feature type="transmembrane region" description="Helical" evidence="17">
    <location>
        <begin position="292"/>
        <end position="316"/>
    </location>
</feature>
<dbReference type="PRINTS" id="PR00237">
    <property type="entry name" value="GPCRRHODOPSN"/>
</dbReference>
<feature type="domain" description="G-protein coupled receptors family 1 profile" evidence="18">
    <location>
        <begin position="69"/>
        <end position="342"/>
    </location>
</feature>
<evidence type="ECO:0000256" key="9">
    <source>
        <dbReference type="ARBA" id="ARBA00023157"/>
    </source>
</evidence>
<dbReference type="GO" id="GO:0043410">
    <property type="term" value="P:positive regulation of MAPK cascade"/>
    <property type="evidence" value="ECO:0007669"/>
    <property type="project" value="TreeGrafter"/>
</dbReference>
<dbReference type="InterPro" id="IPR000276">
    <property type="entry name" value="GPCR_Rhodpsn"/>
</dbReference>
<dbReference type="PANTHER" id="PTHR24248:SF21">
    <property type="entry name" value="BETA-2 ADRENERGIC RECEPTOR"/>
    <property type="match status" value="1"/>
</dbReference>
<keyword evidence="11" id="KW-0325">Glycoprotein</keyword>
<dbReference type="KEGG" id="pmrn:116940592"/>
<keyword evidence="3" id="KW-1003">Cell membrane</keyword>
<gene>
    <name evidence="20" type="primary">ADRB1</name>
</gene>
<protein>
    <recommendedName>
        <fullName evidence="2">Beta-2 adrenergic receptor</fullName>
    </recommendedName>
    <alternativeName>
        <fullName evidence="14">Beta-2 adrenoreceptor</fullName>
    </alternativeName>
</protein>
<evidence type="ECO:0000256" key="8">
    <source>
        <dbReference type="ARBA" id="ARBA00023139"/>
    </source>
</evidence>
<feature type="transmembrane region" description="Helical" evidence="17">
    <location>
        <begin position="51"/>
        <end position="77"/>
    </location>
</feature>
<dbReference type="PROSITE" id="PS00237">
    <property type="entry name" value="G_PROTEIN_RECEP_F1_1"/>
    <property type="match status" value="1"/>
</dbReference>
<dbReference type="SMART" id="SM01381">
    <property type="entry name" value="7TM_GPCR_Srsx"/>
    <property type="match status" value="1"/>
</dbReference>
<keyword evidence="7 17" id="KW-0472">Membrane</keyword>
<evidence type="ECO:0000256" key="1">
    <source>
        <dbReference type="ARBA" id="ARBA00004651"/>
    </source>
</evidence>
<dbReference type="GO" id="GO:0004941">
    <property type="term" value="F:beta2-adrenergic receptor activity"/>
    <property type="evidence" value="ECO:0007669"/>
    <property type="project" value="TreeGrafter"/>
</dbReference>
<evidence type="ECO:0000256" key="3">
    <source>
        <dbReference type="ARBA" id="ARBA00022475"/>
    </source>
</evidence>
<dbReference type="GO" id="GO:0005886">
    <property type="term" value="C:plasma membrane"/>
    <property type="evidence" value="ECO:0007669"/>
    <property type="project" value="UniProtKB-SubCell"/>
</dbReference>
<accession>A0AAJ7SXB0</accession>